<evidence type="ECO:0000313" key="3">
    <source>
        <dbReference type="Proteomes" id="UP000078559"/>
    </source>
</evidence>
<evidence type="ECO:0000313" key="2">
    <source>
        <dbReference type="EMBL" id="KUI73532.1"/>
    </source>
</evidence>
<name>A0A194WB15_CYTMA</name>
<proteinExistence type="predicted"/>
<protein>
    <submittedName>
        <fullName evidence="2">Uncharacterized protein</fullName>
    </submittedName>
</protein>
<keyword evidence="3" id="KW-1185">Reference proteome</keyword>
<dbReference type="AlphaFoldDB" id="A0A194WB15"/>
<organism evidence="2 3">
    <name type="scientific">Cytospora mali</name>
    <name type="common">Apple Valsa canker fungus</name>
    <name type="synonym">Valsa mali</name>
    <dbReference type="NCBI Taxonomy" id="578113"/>
    <lineage>
        <taxon>Eukaryota</taxon>
        <taxon>Fungi</taxon>
        <taxon>Dikarya</taxon>
        <taxon>Ascomycota</taxon>
        <taxon>Pezizomycotina</taxon>
        <taxon>Sordariomycetes</taxon>
        <taxon>Sordariomycetidae</taxon>
        <taxon>Diaporthales</taxon>
        <taxon>Cytosporaceae</taxon>
        <taxon>Cytospora</taxon>
    </lineage>
</organism>
<feature type="region of interest" description="Disordered" evidence="1">
    <location>
        <begin position="16"/>
        <end position="47"/>
    </location>
</feature>
<dbReference type="Proteomes" id="UP000078559">
    <property type="component" value="Chromosome 10"/>
</dbReference>
<reference evidence="2" key="1">
    <citation type="submission" date="2014-12" db="EMBL/GenBank/DDBJ databases">
        <title>Genome Sequence of Valsa Canker Pathogens Uncovers a Specific Adaption of Colonization on Woody Bark.</title>
        <authorList>
            <person name="Yin Z."/>
            <person name="Liu H."/>
            <person name="Gao X."/>
            <person name="Li Z."/>
            <person name="Song N."/>
            <person name="Ke X."/>
            <person name="Dai Q."/>
            <person name="Wu Y."/>
            <person name="Sun Y."/>
            <person name="Xu J.-R."/>
            <person name="Kang Z.K."/>
            <person name="Wang L."/>
            <person name="Huang L."/>
        </authorList>
    </citation>
    <scope>NUCLEOTIDE SEQUENCE [LARGE SCALE GENOMIC DNA]</scope>
    <source>
        <strain evidence="2">03-8</strain>
    </source>
</reference>
<accession>A0A194WB15</accession>
<sequence>MPIAYVCMGHFRIGRDRSGPMPSRKVTSRQRKVFESPANAQKGNEPPTQVFWLPLSSSLQGTSTTCSVVHVLARHAKHGQLYKFNY</sequence>
<evidence type="ECO:0000256" key="1">
    <source>
        <dbReference type="SAM" id="MobiDB-lite"/>
    </source>
</evidence>
<gene>
    <name evidence="2" type="ORF">VM1G_11888</name>
</gene>
<dbReference type="EMBL" id="CM003107">
    <property type="protein sequence ID" value="KUI73532.1"/>
    <property type="molecule type" value="Genomic_DNA"/>
</dbReference>